<evidence type="ECO:0000313" key="2">
    <source>
        <dbReference type="EMBL" id="SHJ71804.1"/>
    </source>
</evidence>
<keyword evidence="1" id="KW-0812">Transmembrane</keyword>
<dbReference type="EMBL" id="FQYQ01000047">
    <property type="protein sequence ID" value="SHJ71804.1"/>
    <property type="molecule type" value="Genomic_DNA"/>
</dbReference>
<keyword evidence="1" id="KW-1133">Transmembrane helix</keyword>
<dbReference type="Proteomes" id="UP000184185">
    <property type="component" value="Unassembled WGS sequence"/>
</dbReference>
<organism evidence="2 3">
    <name type="scientific">Pseudobutyrivibrio xylanivorans DSM 14809</name>
    <dbReference type="NCBI Taxonomy" id="1123012"/>
    <lineage>
        <taxon>Bacteria</taxon>
        <taxon>Bacillati</taxon>
        <taxon>Bacillota</taxon>
        <taxon>Clostridia</taxon>
        <taxon>Lachnospirales</taxon>
        <taxon>Lachnospiraceae</taxon>
        <taxon>Pseudobutyrivibrio</taxon>
    </lineage>
</organism>
<name>A0A1M6LKU0_PSEXY</name>
<proteinExistence type="predicted"/>
<sequence>MKILKYLIIITIVPFVLDILKYRSEPKNYTRSLNKFTIRTGNSMILIGVGWFVITSALLLGWIYFDEEFSSAAIGLFVVFYFLSLLSFLYATPRFWDIVVDGDDIIVIKLFILKKQTKFSELSKVEIANNNYIKVFKSGRKRTFFLIDPMMKGKNNFLKRIEKENIPLFDKRKTDENNT</sequence>
<feature type="transmembrane region" description="Helical" evidence="1">
    <location>
        <begin position="71"/>
        <end position="91"/>
    </location>
</feature>
<dbReference type="AlphaFoldDB" id="A0A1M6LKU0"/>
<feature type="transmembrane region" description="Helical" evidence="1">
    <location>
        <begin position="44"/>
        <end position="65"/>
    </location>
</feature>
<reference evidence="2 3" key="1">
    <citation type="submission" date="2016-11" db="EMBL/GenBank/DDBJ databases">
        <authorList>
            <person name="Jaros S."/>
            <person name="Januszkiewicz K."/>
            <person name="Wedrychowicz H."/>
        </authorList>
    </citation>
    <scope>NUCLEOTIDE SEQUENCE [LARGE SCALE GENOMIC DNA]</scope>
    <source>
        <strain evidence="2 3">DSM 14809</strain>
    </source>
</reference>
<protein>
    <submittedName>
        <fullName evidence="2">Uncharacterized protein</fullName>
    </submittedName>
</protein>
<dbReference type="STRING" id="185007.SAMN02910350_01807"/>
<evidence type="ECO:0000313" key="3">
    <source>
        <dbReference type="Proteomes" id="UP000184185"/>
    </source>
</evidence>
<dbReference type="RefSeq" id="WP_143151464.1">
    <property type="nucleotide sequence ID" value="NZ_FQYQ01000047.1"/>
</dbReference>
<keyword evidence="3" id="KW-1185">Reference proteome</keyword>
<accession>A0A1M6LKU0</accession>
<dbReference type="OrthoDB" id="2054509at2"/>
<evidence type="ECO:0000256" key="1">
    <source>
        <dbReference type="SAM" id="Phobius"/>
    </source>
</evidence>
<gene>
    <name evidence="2" type="ORF">SAMN02745725_03128</name>
</gene>
<keyword evidence="1" id="KW-0472">Membrane</keyword>